<dbReference type="Gene3D" id="3.40.50.300">
    <property type="entry name" value="P-loop containing nucleotide triphosphate hydrolases"/>
    <property type="match status" value="1"/>
</dbReference>
<dbReference type="OrthoDB" id="5962384at2759"/>
<evidence type="ECO:0000313" key="3">
    <source>
        <dbReference type="EMBL" id="PFX30876.1"/>
    </source>
</evidence>
<dbReference type="GO" id="GO:0005245">
    <property type="term" value="F:voltage-gated calcium channel activity"/>
    <property type="evidence" value="ECO:0007669"/>
    <property type="project" value="InterPro"/>
</dbReference>
<dbReference type="GO" id="GO:0005891">
    <property type="term" value="C:voltage-gated calcium channel complex"/>
    <property type="evidence" value="ECO:0007669"/>
    <property type="project" value="InterPro"/>
</dbReference>
<dbReference type="AlphaFoldDB" id="A0A2B4SND0"/>
<feature type="region of interest" description="Disordered" evidence="1">
    <location>
        <begin position="255"/>
        <end position="358"/>
    </location>
</feature>
<feature type="compositionally biased region" description="Low complexity" evidence="1">
    <location>
        <begin position="280"/>
        <end position="299"/>
    </location>
</feature>
<dbReference type="InterPro" id="IPR000584">
    <property type="entry name" value="VDCC_L_bsu"/>
</dbReference>
<dbReference type="SMART" id="SM00072">
    <property type="entry name" value="GuKc"/>
    <property type="match status" value="1"/>
</dbReference>
<proteinExistence type="predicted"/>
<sequence length="477" mass="54340">MVSVAANAFDGFDQTTQKRSLITRGSMSSSSEISFPPYEVVPATRPIIVIGPSLRGYEVTDLMHRALYNFLKKRFSGKISVYRTHADIGLSKRSKNNPSEKERFNITKAGGPRMTAEVQKEVERIYELTKGLNMVVIDCDAINHPSQLLDCSLAPIAVYIKMEPQILEKLVKLRGSKRKNLGAQVVAAQKLAQCNEEMFDLVLDEAIFEDACEHLGEFLDQYWRDLHPNDNEDGAESLSEKMPLLQGPSRVPALKGAQSLAKSQQGVAGGKPGSPLKGAQQQGGQRGTQGTSGSQTNQRKMAVSGNAPDFGKKLHEAFQSSQSHKTTEPEYHSSYGQEPHYDQHHQHQQHQHQQQYYGQGEHYQQEQQYGSEMYGPQQGYTSEPYHQGYQQQYGHDSQYGYGQYGQDPNEGYSHGYENQYPDSYYDREASMGYQQQYRHEMDSPYQQQQQQQQHQHQQQQEWYDDSSNYYGRDVYYH</sequence>
<feature type="region of interest" description="Disordered" evidence="1">
    <location>
        <begin position="373"/>
        <end position="423"/>
    </location>
</feature>
<dbReference type="Proteomes" id="UP000225706">
    <property type="component" value="Unassembled WGS sequence"/>
</dbReference>
<dbReference type="SUPFAM" id="SSF52540">
    <property type="entry name" value="P-loop containing nucleoside triphosphate hydrolases"/>
    <property type="match status" value="1"/>
</dbReference>
<comment type="caution">
    <text evidence="3">The sequence shown here is derived from an EMBL/GenBank/DDBJ whole genome shotgun (WGS) entry which is preliminary data.</text>
</comment>
<dbReference type="InterPro" id="IPR027417">
    <property type="entry name" value="P-loop_NTPase"/>
</dbReference>
<dbReference type="InterPro" id="IPR008145">
    <property type="entry name" value="GK/Ca_channel_bsu"/>
</dbReference>
<reference evidence="4" key="1">
    <citation type="journal article" date="2017" name="bioRxiv">
        <title>Comparative analysis of the genomes of Stylophora pistillata and Acropora digitifera provides evidence for extensive differences between species of corals.</title>
        <authorList>
            <person name="Voolstra C.R."/>
            <person name="Li Y."/>
            <person name="Liew Y.J."/>
            <person name="Baumgarten S."/>
            <person name="Zoccola D."/>
            <person name="Flot J.-F."/>
            <person name="Tambutte S."/>
            <person name="Allemand D."/>
            <person name="Aranda M."/>
        </authorList>
    </citation>
    <scope>NUCLEOTIDE SEQUENCE [LARGE SCALE GENOMIC DNA]</scope>
</reference>
<feature type="compositionally biased region" description="Low complexity" evidence="1">
    <location>
        <begin position="446"/>
        <end position="460"/>
    </location>
</feature>
<keyword evidence="4" id="KW-1185">Reference proteome</keyword>
<organism evidence="3 4">
    <name type="scientific">Stylophora pistillata</name>
    <name type="common">Smooth cauliflower coral</name>
    <dbReference type="NCBI Taxonomy" id="50429"/>
    <lineage>
        <taxon>Eukaryota</taxon>
        <taxon>Metazoa</taxon>
        <taxon>Cnidaria</taxon>
        <taxon>Anthozoa</taxon>
        <taxon>Hexacorallia</taxon>
        <taxon>Scleractinia</taxon>
        <taxon>Astrocoeniina</taxon>
        <taxon>Pocilloporidae</taxon>
        <taxon>Stylophora</taxon>
    </lineage>
</organism>
<evidence type="ECO:0000313" key="4">
    <source>
        <dbReference type="Proteomes" id="UP000225706"/>
    </source>
</evidence>
<feature type="region of interest" description="Disordered" evidence="1">
    <location>
        <begin position="437"/>
        <end position="477"/>
    </location>
</feature>
<evidence type="ECO:0000259" key="2">
    <source>
        <dbReference type="SMART" id="SM00072"/>
    </source>
</evidence>
<dbReference type="STRING" id="50429.A0A2B4SND0"/>
<name>A0A2B4SND0_STYPI</name>
<feature type="domain" description="Guanylate kinase/L-type calcium channel beta subunit" evidence="2">
    <location>
        <begin position="43"/>
        <end position="223"/>
    </location>
</feature>
<feature type="compositionally biased region" description="Low complexity" evidence="1">
    <location>
        <begin position="385"/>
        <end position="407"/>
    </location>
</feature>
<gene>
    <name evidence="3" type="primary">CACNB2</name>
    <name evidence="3" type="ORF">AWC38_SpisGene4324</name>
</gene>
<dbReference type="EMBL" id="LSMT01000044">
    <property type="protein sequence ID" value="PFX30876.1"/>
    <property type="molecule type" value="Genomic_DNA"/>
</dbReference>
<evidence type="ECO:0000256" key="1">
    <source>
        <dbReference type="SAM" id="MobiDB-lite"/>
    </source>
</evidence>
<dbReference type="Pfam" id="PF00625">
    <property type="entry name" value="Guanylate_kin"/>
    <property type="match status" value="1"/>
</dbReference>
<dbReference type="PRINTS" id="PR01626">
    <property type="entry name" value="LCACHANNELB"/>
</dbReference>
<dbReference type="PANTHER" id="PTHR11824">
    <property type="entry name" value="VOLTAGE-DEPENDENT CALCIUM CHANNEL BETA SUBUNIT"/>
    <property type="match status" value="1"/>
</dbReference>
<protein>
    <submittedName>
        <fullName evidence="3">Voltage-dependent L-type calcium channel subunit beta-2</fullName>
    </submittedName>
</protein>
<accession>A0A2B4SND0</accession>